<name>A0AAI9TBP3_PENTH</name>
<reference evidence="3" key="1">
    <citation type="submission" date="2015-06" db="EMBL/GenBank/DDBJ databases">
        <authorList>
            <person name="Nguyen H."/>
        </authorList>
    </citation>
    <scope>NUCLEOTIDE SEQUENCE</scope>
    <source>
        <strain evidence="3">DAOM 180753</strain>
    </source>
</reference>
<protein>
    <submittedName>
        <fullName evidence="3">Uncharacterized protein</fullName>
    </submittedName>
</protein>
<evidence type="ECO:0000256" key="2">
    <source>
        <dbReference type="ARBA" id="ARBA00023239"/>
    </source>
</evidence>
<evidence type="ECO:0000256" key="1">
    <source>
        <dbReference type="ARBA" id="ARBA00022793"/>
    </source>
</evidence>
<dbReference type="Pfam" id="PF02666">
    <property type="entry name" value="PS_Dcarbxylase"/>
    <property type="match status" value="1"/>
</dbReference>
<dbReference type="AlphaFoldDB" id="A0AAI9TBP3"/>
<evidence type="ECO:0000313" key="3">
    <source>
        <dbReference type="EMBL" id="KAJ9484058.1"/>
    </source>
</evidence>
<dbReference type="PANTHER" id="PTHR10067:SF11">
    <property type="entry name" value="PHOSPHATIDYLSERINE DECARBOXYLASE"/>
    <property type="match status" value="1"/>
</dbReference>
<proteinExistence type="predicted"/>
<comment type="caution">
    <text evidence="3">The sequence shown here is derived from an EMBL/GenBank/DDBJ whole genome shotgun (WGS) entry which is preliminary data.</text>
</comment>
<dbReference type="GO" id="GO:0004609">
    <property type="term" value="F:phosphatidylserine decarboxylase activity"/>
    <property type="evidence" value="ECO:0007669"/>
    <property type="project" value="InterPro"/>
</dbReference>
<keyword evidence="4" id="KW-1185">Reference proteome</keyword>
<dbReference type="Proteomes" id="UP001227192">
    <property type="component" value="Unassembled WGS sequence"/>
</dbReference>
<keyword evidence="2" id="KW-0456">Lyase</keyword>
<dbReference type="EMBL" id="LACB01000372">
    <property type="protein sequence ID" value="KAJ9484058.1"/>
    <property type="molecule type" value="Genomic_DNA"/>
</dbReference>
<keyword evidence="1" id="KW-0210">Decarboxylase</keyword>
<reference evidence="3" key="2">
    <citation type="journal article" date="2016" name="Fungal Biol.">
        <title>Ochratoxin A production by Penicillium thymicola.</title>
        <authorList>
            <person name="Nguyen H.D.T."/>
            <person name="McMullin D.R."/>
            <person name="Ponomareva E."/>
            <person name="Riley R."/>
            <person name="Pomraning K.R."/>
            <person name="Baker S.E."/>
            <person name="Seifert K.A."/>
        </authorList>
    </citation>
    <scope>NUCLEOTIDE SEQUENCE</scope>
    <source>
        <strain evidence="3">DAOM 180753</strain>
    </source>
</reference>
<evidence type="ECO:0000313" key="4">
    <source>
        <dbReference type="Proteomes" id="UP001227192"/>
    </source>
</evidence>
<sequence>MGYNLGNELANSFTQTGRYIREQQPLMEKLKLLLLFNPLTEWLDTTHVVRLYMHREREKSGREEGTPASQQQINTFVDFYRIKMDDFELSDTGAYSTFEDFFVRAHKPGSRPIVAEDNPCSAVVVADSRVVVYDTVQQSKKLWITGLDFSITNMLMDNGLRDI</sequence>
<dbReference type="GO" id="GO:0008654">
    <property type="term" value="P:phospholipid biosynthetic process"/>
    <property type="evidence" value="ECO:0007669"/>
    <property type="project" value="InterPro"/>
</dbReference>
<accession>A0AAI9TBP3</accession>
<organism evidence="3 4">
    <name type="scientific">Penicillium thymicola</name>
    <dbReference type="NCBI Taxonomy" id="293382"/>
    <lineage>
        <taxon>Eukaryota</taxon>
        <taxon>Fungi</taxon>
        <taxon>Dikarya</taxon>
        <taxon>Ascomycota</taxon>
        <taxon>Pezizomycotina</taxon>
        <taxon>Eurotiomycetes</taxon>
        <taxon>Eurotiomycetidae</taxon>
        <taxon>Eurotiales</taxon>
        <taxon>Aspergillaceae</taxon>
        <taxon>Penicillium</taxon>
    </lineage>
</organism>
<gene>
    <name evidence="3" type="ORF">VN97_g9325</name>
</gene>
<dbReference type="PANTHER" id="PTHR10067">
    <property type="entry name" value="PHOSPHATIDYLSERINE DECARBOXYLASE"/>
    <property type="match status" value="1"/>
</dbReference>
<dbReference type="InterPro" id="IPR003817">
    <property type="entry name" value="PS_Dcarbxylase"/>
</dbReference>